<dbReference type="AlphaFoldDB" id="A0A6C0IUG5"/>
<feature type="transmembrane region" description="Helical" evidence="1">
    <location>
        <begin position="72"/>
        <end position="93"/>
    </location>
</feature>
<sequence>MSISGDLPSTKPLSLSSLSSFKDSLISSTKNTLNNITDGANELLNTRTAEISNIGSNSNSSSSTSFLSNITWQTWIIIILVLALFGLNIFTYLAKGTAELTSLVDMIFGPILKLLGYATIQTTKQVIEKGTDGINAVSDTAVSGLDKLENVATGKHAESSLPINQTANNDNIGMDEWQENPLDKALHHAQMDIDSVEPDQANSSIQSSGKSGYCYIGDSNGVRTCAKVGVNDTCMSGDIFPSNDICINPNLRA</sequence>
<evidence type="ECO:0000256" key="1">
    <source>
        <dbReference type="SAM" id="Phobius"/>
    </source>
</evidence>
<keyword evidence="1" id="KW-1133">Transmembrane helix</keyword>
<accession>A0A6C0IUG5</accession>
<organism evidence="2">
    <name type="scientific">viral metagenome</name>
    <dbReference type="NCBI Taxonomy" id="1070528"/>
    <lineage>
        <taxon>unclassified sequences</taxon>
        <taxon>metagenomes</taxon>
        <taxon>organismal metagenomes</taxon>
    </lineage>
</organism>
<keyword evidence="1" id="KW-0472">Membrane</keyword>
<reference evidence="2" key="1">
    <citation type="journal article" date="2020" name="Nature">
        <title>Giant virus diversity and host interactions through global metagenomics.</title>
        <authorList>
            <person name="Schulz F."/>
            <person name="Roux S."/>
            <person name="Paez-Espino D."/>
            <person name="Jungbluth S."/>
            <person name="Walsh D.A."/>
            <person name="Denef V.J."/>
            <person name="McMahon K.D."/>
            <person name="Konstantinidis K.T."/>
            <person name="Eloe-Fadrosh E.A."/>
            <person name="Kyrpides N.C."/>
            <person name="Woyke T."/>
        </authorList>
    </citation>
    <scope>NUCLEOTIDE SEQUENCE</scope>
    <source>
        <strain evidence="2">GVMAG-M-3300024301-20</strain>
    </source>
</reference>
<name>A0A6C0IUG5_9ZZZZ</name>
<proteinExistence type="predicted"/>
<dbReference type="EMBL" id="MN740250">
    <property type="protein sequence ID" value="QHT96036.1"/>
    <property type="molecule type" value="Genomic_DNA"/>
</dbReference>
<evidence type="ECO:0000313" key="2">
    <source>
        <dbReference type="EMBL" id="QHT96036.1"/>
    </source>
</evidence>
<keyword evidence="1" id="KW-0812">Transmembrane</keyword>
<protein>
    <submittedName>
        <fullName evidence="2">Uncharacterized protein</fullName>
    </submittedName>
</protein>